<dbReference type="AlphaFoldDB" id="A0A8S0QZ43"/>
<name>A0A8S0QZ43_OLEEU</name>
<organism evidence="1 2">
    <name type="scientific">Olea europaea subsp. europaea</name>
    <dbReference type="NCBI Taxonomy" id="158383"/>
    <lineage>
        <taxon>Eukaryota</taxon>
        <taxon>Viridiplantae</taxon>
        <taxon>Streptophyta</taxon>
        <taxon>Embryophyta</taxon>
        <taxon>Tracheophyta</taxon>
        <taxon>Spermatophyta</taxon>
        <taxon>Magnoliopsida</taxon>
        <taxon>eudicotyledons</taxon>
        <taxon>Gunneridae</taxon>
        <taxon>Pentapetalae</taxon>
        <taxon>asterids</taxon>
        <taxon>lamiids</taxon>
        <taxon>Lamiales</taxon>
        <taxon>Oleaceae</taxon>
        <taxon>Oleeae</taxon>
        <taxon>Olea</taxon>
    </lineage>
</organism>
<dbReference type="EMBL" id="CACTIH010002008">
    <property type="protein sequence ID" value="CAA2971360.1"/>
    <property type="molecule type" value="Genomic_DNA"/>
</dbReference>
<comment type="caution">
    <text evidence="1">The sequence shown here is derived from an EMBL/GenBank/DDBJ whole genome shotgun (WGS) entry which is preliminary data.</text>
</comment>
<proteinExistence type="predicted"/>
<evidence type="ECO:0000313" key="2">
    <source>
        <dbReference type="Proteomes" id="UP000594638"/>
    </source>
</evidence>
<accession>A0A8S0QZ43</accession>
<reference evidence="1 2" key="1">
    <citation type="submission" date="2019-12" db="EMBL/GenBank/DDBJ databases">
        <authorList>
            <person name="Alioto T."/>
            <person name="Alioto T."/>
            <person name="Gomez Garrido J."/>
        </authorList>
    </citation>
    <scope>NUCLEOTIDE SEQUENCE [LARGE SCALE GENOMIC DNA]</scope>
</reference>
<evidence type="ECO:0000313" key="1">
    <source>
        <dbReference type="EMBL" id="CAA2971360.1"/>
    </source>
</evidence>
<protein>
    <submittedName>
        <fullName evidence="1">Uncharacterized protein</fullName>
    </submittedName>
</protein>
<gene>
    <name evidence="1" type="ORF">OLEA9_A035032</name>
</gene>
<keyword evidence="2" id="KW-1185">Reference proteome</keyword>
<feature type="non-terminal residue" evidence="1">
    <location>
        <position position="135"/>
    </location>
</feature>
<sequence length="135" mass="15118">MHININCNISFNPSKPHLLVRYEKYSYEVVNISETQTYLKNSKAQLVMACYGMGFNNKVENFTLSMEHLDAPYTLADSNQITSISYDDLALASQLSYLTHTFDGGACASYCDGLPDYNLIGSCPGRVCCRTSIFR</sequence>
<dbReference type="Gramene" id="OE9A035032T1">
    <property type="protein sequence ID" value="OE9A035032C1"/>
    <property type="gene ID" value="OE9A035032"/>
</dbReference>
<dbReference type="Proteomes" id="UP000594638">
    <property type="component" value="Unassembled WGS sequence"/>
</dbReference>